<feature type="compositionally biased region" description="Basic and acidic residues" evidence="1">
    <location>
        <begin position="329"/>
        <end position="342"/>
    </location>
</feature>
<keyword evidence="3" id="KW-1185">Reference proteome</keyword>
<reference evidence="2" key="2">
    <citation type="submission" date="2023-04" db="EMBL/GenBank/DDBJ databases">
        <authorList>
            <person name="Bruccoleri R.E."/>
            <person name="Oakeley E.J."/>
            <person name="Faust A.-M."/>
            <person name="Dessus-Babus S."/>
            <person name="Altorfer M."/>
            <person name="Burckhardt D."/>
            <person name="Oertli M."/>
            <person name="Naumann U."/>
            <person name="Petersen F."/>
            <person name="Wong J."/>
        </authorList>
    </citation>
    <scope>NUCLEOTIDE SEQUENCE</scope>
    <source>
        <strain evidence="2">GSM-AAB239-AS_SAM_17_03QT</strain>
        <tissue evidence="2">Leaf</tissue>
    </source>
</reference>
<feature type="region of interest" description="Disordered" evidence="1">
    <location>
        <begin position="1"/>
        <end position="296"/>
    </location>
</feature>
<dbReference type="AlphaFoldDB" id="A0AAX6F0K9"/>
<dbReference type="EMBL" id="JANAVB010032820">
    <property type="protein sequence ID" value="KAJ6809866.1"/>
    <property type="molecule type" value="Genomic_DNA"/>
</dbReference>
<protein>
    <submittedName>
        <fullName evidence="2">Eukaryotic translation initiation factor 4B3-like</fullName>
    </submittedName>
</protein>
<feature type="compositionally biased region" description="Basic and acidic residues" evidence="1">
    <location>
        <begin position="285"/>
        <end position="296"/>
    </location>
</feature>
<dbReference type="InterPro" id="IPR010433">
    <property type="entry name" value="EIF-4B_pln"/>
</dbReference>
<keyword evidence="2" id="KW-0396">Initiation factor</keyword>
<organism evidence="2 3">
    <name type="scientific">Iris pallida</name>
    <name type="common">Sweet iris</name>
    <dbReference type="NCBI Taxonomy" id="29817"/>
    <lineage>
        <taxon>Eukaryota</taxon>
        <taxon>Viridiplantae</taxon>
        <taxon>Streptophyta</taxon>
        <taxon>Embryophyta</taxon>
        <taxon>Tracheophyta</taxon>
        <taxon>Spermatophyta</taxon>
        <taxon>Magnoliopsida</taxon>
        <taxon>Liliopsida</taxon>
        <taxon>Asparagales</taxon>
        <taxon>Iridaceae</taxon>
        <taxon>Iridoideae</taxon>
        <taxon>Irideae</taxon>
        <taxon>Iris</taxon>
    </lineage>
</organism>
<accession>A0AAX6F0K9</accession>
<sequence>MAAVSAWAKPGAWALDSEEHEAQHKEKGYSSSDSATAPAAAISDFPSLSAAKTTTKKKKKQTFSLAEFSSGAAERKFQPSSRSEEPIVLPTGPRERSAEELERPRGFGYSSYGREPRGASDEGRRREPREPRDSGPSRADEADDWGSTKRSVVPERRERGGGGGGFFDSQQSRADESDSWVSKKPAGPSSPAPPRGNRFEIFGREGSGGGRVDSDSWGRKREETTGGRLDSDSWGKKREEATGGAGGRPRLVLQPRSLPVANGSDGEAAAVAAGKSKGASPFGEARPREEVLKEKGKDWKEIDEKLEAVKIQEPLAAERKGFGMGNGGPREDRTGRAWRKPDSAAAATTMPERAEDAEQLPEN</sequence>
<keyword evidence="2" id="KW-0648">Protein biosynthesis</keyword>
<feature type="compositionally biased region" description="Low complexity" evidence="1">
    <location>
        <begin position="261"/>
        <end position="280"/>
    </location>
</feature>
<proteinExistence type="predicted"/>
<feature type="compositionally biased region" description="Basic and acidic residues" evidence="1">
    <location>
        <begin position="114"/>
        <end position="140"/>
    </location>
</feature>
<evidence type="ECO:0000313" key="3">
    <source>
        <dbReference type="Proteomes" id="UP001140949"/>
    </source>
</evidence>
<name>A0AAX6F0K9_IRIPA</name>
<dbReference type="Pfam" id="PF06273">
    <property type="entry name" value="eIF-4B"/>
    <property type="match status" value="2"/>
</dbReference>
<evidence type="ECO:0000313" key="2">
    <source>
        <dbReference type="EMBL" id="KAJ6809866.1"/>
    </source>
</evidence>
<dbReference type="PANTHER" id="PTHR32091">
    <property type="entry name" value="EUKARYOTIC TRANSLATION INITIATION FACTOR 4B"/>
    <property type="match status" value="1"/>
</dbReference>
<feature type="compositionally biased region" description="Basic and acidic residues" evidence="1">
    <location>
        <begin position="212"/>
        <end position="241"/>
    </location>
</feature>
<feature type="compositionally biased region" description="Basic and acidic residues" evidence="1">
    <location>
        <begin position="93"/>
        <end position="105"/>
    </location>
</feature>
<feature type="compositionally biased region" description="Basic and acidic residues" evidence="1">
    <location>
        <begin position="73"/>
        <end position="85"/>
    </location>
</feature>
<dbReference type="GO" id="GO:0003729">
    <property type="term" value="F:mRNA binding"/>
    <property type="evidence" value="ECO:0007669"/>
    <property type="project" value="TreeGrafter"/>
</dbReference>
<feature type="compositionally biased region" description="Low complexity" evidence="1">
    <location>
        <begin position="30"/>
        <end position="43"/>
    </location>
</feature>
<dbReference type="GO" id="GO:0003743">
    <property type="term" value="F:translation initiation factor activity"/>
    <property type="evidence" value="ECO:0007669"/>
    <property type="project" value="UniProtKB-KW"/>
</dbReference>
<comment type="caution">
    <text evidence="2">The sequence shown here is derived from an EMBL/GenBank/DDBJ whole genome shotgun (WGS) entry which is preliminary data.</text>
</comment>
<dbReference type="PANTHER" id="PTHR32091:SF17">
    <property type="entry name" value="EUKARYOTIC TRANSLATION INITIATION FACTOR 4B3"/>
    <property type="match status" value="1"/>
</dbReference>
<reference evidence="2" key="1">
    <citation type="journal article" date="2023" name="GigaByte">
        <title>Genome assembly of the bearded iris, Iris pallida Lam.</title>
        <authorList>
            <person name="Bruccoleri R.E."/>
            <person name="Oakeley E.J."/>
            <person name="Faust A.M.E."/>
            <person name="Altorfer M."/>
            <person name="Dessus-Babus S."/>
            <person name="Burckhardt D."/>
            <person name="Oertli M."/>
            <person name="Naumann U."/>
            <person name="Petersen F."/>
            <person name="Wong J."/>
        </authorList>
    </citation>
    <scope>NUCLEOTIDE SEQUENCE</scope>
    <source>
        <strain evidence="2">GSM-AAB239-AS_SAM_17_03QT</strain>
    </source>
</reference>
<evidence type="ECO:0000256" key="1">
    <source>
        <dbReference type="SAM" id="MobiDB-lite"/>
    </source>
</evidence>
<dbReference type="Proteomes" id="UP001140949">
    <property type="component" value="Unassembled WGS sequence"/>
</dbReference>
<gene>
    <name evidence="2" type="ORF">M6B38_159605</name>
</gene>
<feature type="region of interest" description="Disordered" evidence="1">
    <location>
        <begin position="317"/>
        <end position="363"/>
    </location>
</feature>